<proteinExistence type="predicted"/>
<sequence length="162" mass="18179">MVAYGGDMLKGSSSYECQQLQLSSFVIRDVNYSCGSCGYELNLNSSNRNTTLMDSKSIKRGIISFFSVDESRFTQIQQLPWSSWIPLFNSKRQRTKLLCRACGNHLGYAYSLPSQSWDGLSDDSRIYDIKLTALLPSFSEEPSQGLQDMAKFESASSAVVFF</sequence>
<dbReference type="AlphaFoldDB" id="A0ABD1N4C8"/>
<dbReference type="PANTHER" id="PTHR33674">
    <property type="entry name" value="METHIONINE-S-OXIDE REDUCTASE"/>
    <property type="match status" value="1"/>
</dbReference>
<evidence type="ECO:0000313" key="1">
    <source>
        <dbReference type="EMBL" id="KAL2342878.1"/>
    </source>
</evidence>
<dbReference type="Pfam" id="PF24046">
    <property type="entry name" value="At4g08330"/>
    <property type="match status" value="1"/>
</dbReference>
<evidence type="ECO:0000313" key="2">
    <source>
        <dbReference type="Proteomes" id="UP001603857"/>
    </source>
</evidence>
<organism evidence="1 2">
    <name type="scientific">Flemingia macrophylla</name>
    <dbReference type="NCBI Taxonomy" id="520843"/>
    <lineage>
        <taxon>Eukaryota</taxon>
        <taxon>Viridiplantae</taxon>
        <taxon>Streptophyta</taxon>
        <taxon>Embryophyta</taxon>
        <taxon>Tracheophyta</taxon>
        <taxon>Spermatophyta</taxon>
        <taxon>Magnoliopsida</taxon>
        <taxon>eudicotyledons</taxon>
        <taxon>Gunneridae</taxon>
        <taxon>Pentapetalae</taxon>
        <taxon>rosids</taxon>
        <taxon>fabids</taxon>
        <taxon>Fabales</taxon>
        <taxon>Fabaceae</taxon>
        <taxon>Papilionoideae</taxon>
        <taxon>50 kb inversion clade</taxon>
        <taxon>NPAAA clade</taxon>
        <taxon>indigoferoid/millettioid clade</taxon>
        <taxon>Phaseoleae</taxon>
        <taxon>Flemingia</taxon>
    </lineage>
</organism>
<comment type="caution">
    <text evidence="1">The sequence shown here is derived from an EMBL/GenBank/DDBJ whole genome shotgun (WGS) entry which is preliminary data.</text>
</comment>
<dbReference type="Proteomes" id="UP001603857">
    <property type="component" value="Unassembled WGS sequence"/>
</dbReference>
<gene>
    <name evidence="1" type="ORF">Fmac_004163</name>
</gene>
<evidence type="ECO:0008006" key="3">
    <source>
        <dbReference type="Google" id="ProtNLM"/>
    </source>
</evidence>
<keyword evidence="2" id="KW-1185">Reference proteome</keyword>
<name>A0ABD1N4C8_9FABA</name>
<protein>
    <recommendedName>
        <fullName evidence="3">CENP-V/GFA domain-containing protein</fullName>
    </recommendedName>
</protein>
<accession>A0ABD1N4C8</accession>
<reference evidence="1 2" key="1">
    <citation type="submission" date="2024-08" db="EMBL/GenBank/DDBJ databases">
        <title>Insights into the chromosomal genome structure of Flemingia macrophylla.</title>
        <authorList>
            <person name="Ding Y."/>
            <person name="Zhao Y."/>
            <person name="Bi W."/>
            <person name="Wu M."/>
            <person name="Zhao G."/>
            <person name="Gong Y."/>
            <person name="Li W."/>
            <person name="Zhang P."/>
        </authorList>
    </citation>
    <scope>NUCLEOTIDE SEQUENCE [LARGE SCALE GENOMIC DNA]</scope>
    <source>
        <strain evidence="1">DYQJB</strain>
        <tissue evidence="1">Leaf</tissue>
    </source>
</reference>
<dbReference type="InterPro" id="IPR045282">
    <property type="entry name" value="At4g08330-like"/>
</dbReference>
<dbReference type="EMBL" id="JBGMDY010000002">
    <property type="protein sequence ID" value="KAL2342878.1"/>
    <property type="molecule type" value="Genomic_DNA"/>
</dbReference>
<dbReference type="PANTHER" id="PTHR33674:SF4">
    <property type="entry name" value="CENP-V_GFA DOMAIN-CONTAINING PROTEIN"/>
    <property type="match status" value="1"/>
</dbReference>